<accession>A0A835IA47</accession>
<evidence type="ECO:0000313" key="3">
    <source>
        <dbReference type="Proteomes" id="UP000631114"/>
    </source>
</evidence>
<evidence type="ECO:0000256" key="1">
    <source>
        <dbReference type="SAM" id="MobiDB-lite"/>
    </source>
</evidence>
<feature type="region of interest" description="Disordered" evidence="1">
    <location>
        <begin position="130"/>
        <end position="149"/>
    </location>
</feature>
<gene>
    <name evidence="2" type="ORF">IFM89_038186</name>
</gene>
<dbReference type="Proteomes" id="UP000631114">
    <property type="component" value="Unassembled WGS sequence"/>
</dbReference>
<dbReference type="EMBL" id="JADFTS010000004">
    <property type="protein sequence ID" value="KAF9612118.1"/>
    <property type="molecule type" value="Genomic_DNA"/>
</dbReference>
<name>A0A835IA47_9MAGN</name>
<proteinExistence type="predicted"/>
<comment type="caution">
    <text evidence="2">The sequence shown here is derived from an EMBL/GenBank/DDBJ whole genome shotgun (WGS) entry which is preliminary data.</text>
</comment>
<organism evidence="2 3">
    <name type="scientific">Coptis chinensis</name>
    <dbReference type="NCBI Taxonomy" id="261450"/>
    <lineage>
        <taxon>Eukaryota</taxon>
        <taxon>Viridiplantae</taxon>
        <taxon>Streptophyta</taxon>
        <taxon>Embryophyta</taxon>
        <taxon>Tracheophyta</taxon>
        <taxon>Spermatophyta</taxon>
        <taxon>Magnoliopsida</taxon>
        <taxon>Ranunculales</taxon>
        <taxon>Ranunculaceae</taxon>
        <taxon>Coptidoideae</taxon>
        <taxon>Coptis</taxon>
    </lineage>
</organism>
<keyword evidence="3" id="KW-1185">Reference proteome</keyword>
<dbReference type="OrthoDB" id="411372at2759"/>
<dbReference type="AlphaFoldDB" id="A0A835IA47"/>
<protein>
    <submittedName>
        <fullName evidence="2">Uncharacterized protein</fullName>
    </submittedName>
</protein>
<reference evidence="2 3" key="1">
    <citation type="submission" date="2020-10" db="EMBL/GenBank/DDBJ databases">
        <title>The Coptis chinensis genome and diversification of protoberbering-type alkaloids.</title>
        <authorList>
            <person name="Wang B."/>
            <person name="Shu S."/>
            <person name="Song C."/>
            <person name="Liu Y."/>
        </authorList>
    </citation>
    <scope>NUCLEOTIDE SEQUENCE [LARGE SCALE GENOMIC DNA]</scope>
    <source>
        <strain evidence="2">HL-2020</strain>
        <tissue evidence="2">Leaf</tissue>
    </source>
</reference>
<sequence length="396" mass="43908">MLHGAKEIDIEKAAQVNKGFLVKVPVIVVGCKLDEVEDTTERDYSRDKLSHEQESQRNNRSSYRCVKFLINPKEGLQTRAIILGDENKSWGGPKWGDEEPVTTRVVSTWDDEAANDVLQGRSADVKRQNSFGYENKSGRGPKGSDEVGVCKGPKVDGGTLEGTDAGIEPTGTLAVGVDGNAKPGNGSGNTLSRCLSHIQHGWASKDISFYMISVDENLSSRKRWTPTTIQLEKLHQVFDQFNGSPNKEIINNLKAELNQHENDSDEIQVEIQISPKKTKPNNMEETSGDIVPSQEISMPRTSEEEAKINRAKRKEMLNLKSIGNDNYIDDESDDDYLSQMSGSDSDIEVDNETQVSISCGIDVSHKRSCFEPLDFGCPTSICSHLEELLSAMRRKE</sequence>
<evidence type="ECO:0000313" key="2">
    <source>
        <dbReference type="EMBL" id="KAF9612118.1"/>
    </source>
</evidence>